<dbReference type="InterPro" id="IPR056511">
    <property type="entry name" value="IDM1_C"/>
</dbReference>
<dbReference type="eggNOG" id="ENOG502SHDY">
    <property type="taxonomic scope" value="Eukaryota"/>
</dbReference>
<feature type="region of interest" description="Disordered" evidence="6">
    <location>
        <begin position="576"/>
        <end position="622"/>
    </location>
</feature>
<dbReference type="Gene3D" id="3.40.630.30">
    <property type="match status" value="1"/>
</dbReference>
<name>A0A0E0NTC9_ORYRU</name>
<feature type="domain" description="N-acetyltransferase" evidence="7">
    <location>
        <begin position="888"/>
        <end position="1035"/>
    </location>
</feature>
<dbReference type="InterPro" id="IPR013083">
    <property type="entry name" value="Znf_RING/FYVE/PHD"/>
</dbReference>
<dbReference type="PANTHER" id="PTHR47025:SF7">
    <property type="entry name" value="ACYL-COA N-ACYLTRANSFERASE WITH RING_FYVE_PHD-TYPE ZINC FINGER DOMAIN-CONTAINING PROTEIN"/>
    <property type="match status" value="1"/>
</dbReference>
<feature type="compositionally biased region" description="Basic and acidic residues" evidence="6">
    <location>
        <begin position="663"/>
        <end position="672"/>
    </location>
</feature>
<dbReference type="Proteomes" id="UP000008022">
    <property type="component" value="Unassembled WGS sequence"/>
</dbReference>
<dbReference type="Gene3D" id="3.30.40.10">
    <property type="entry name" value="Zinc/RING finger domain, C3HC4 (zinc finger)"/>
    <property type="match status" value="1"/>
</dbReference>
<evidence type="ECO:0000256" key="3">
    <source>
        <dbReference type="ARBA" id="ARBA00022771"/>
    </source>
</evidence>
<dbReference type="EnsemblPlants" id="ORUFI03G13250.4">
    <property type="protein sequence ID" value="ORUFI03G13250.4"/>
    <property type="gene ID" value="ORUFI03G13250"/>
</dbReference>
<keyword evidence="9" id="KW-1185">Reference proteome</keyword>
<reference evidence="9" key="1">
    <citation type="submission" date="2013-06" db="EMBL/GenBank/DDBJ databases">
        <authorList>
            <person name="Zhao Q."/>
        </authorList>
    </citation>
    <scope>NUCLEOTIDE SEQUENCE</scope>
    <source>
        <strain evidence="9">cv. W1943</strain>
    </source>
</reference>
<feature type="region of interest" description="Disordered" evidence="6">
    <location>
        <begin position="185"/>
        <end position="212"/>
    </location>
</feature>
<dbReference type="STRING" id="4529.A0A0E0NTC9"/>
<dbReference type="InterPro" id="IPR016181">
    <property type="entry name" value="Acyl_CoA_acyltransferase"/>
</dbReference>
<feature type="region of interest" description="Disordered" evidence="6">
    <location>
        <begin position="661"/>
        <end position="681"/>
    </location>
</feature>
<comment type="subcellular location">
    <subcellularLocation>
        <location evidence="1">Nucleus</location>
    </subcellularLocation>
</comment>
<accession>A0A0E0NTC9</accession>
<evidence type="ECO:0000256" key="1">
    <source>
        <dbReference type="ARBA" id="ARBA00004123"/>
    </source>
</evidence>
<dbReference type="Pfam" id="PF23209">
    <property type="entry name" value="IDM1_C"/>
    <property type="match status" value="1"/>
</dbReference>
<evidence type="ECO:0000259" key="7">
    <source>
        <dbReference type="PROSITE" id="PS51186"/>
    </source>
</evidence>
<evidence type="ECO:0000313" key="9">
    <source>
        <dbReference type="Proteomes" id="UP000008022"/>
    </source>
</evidence>
<dbReference type="OMA" id="NDHAMPD"/>
<dbReference type="SUPFAM" id="SSF55729">
    <property type="entry name" value="Acyl-CoA N-acyltransferases (Nat)"/>
    <property type="match status" value="1"/>
</dbReference>
<dbReference type="GO" id="GO:0045944">
    <property type="term" value="P:positive regulation of transcription by RNA polymerase II"/>
    <property type="evidence" value="ECO:0007669"/>
    <property type="project" value="TreeGrafter"/>
</dbReference>
<dbReference type="GO" id="GO:0042393">
    <property type="term" value="F:histone binding"/>
    <property type="evidence" value="ECO:0007669"/>
    <property type="project" value="TreeGrafter"/>
</dbReference>
<dbReference type="GO" id="GO:0005634">
    <property type="term" value="C:nucleus"/>
    <property type="evidence" value="ECO:0007669"/>
    <property type="project" value="UniProtKB-SubCell"/>
</dbReference>
<organism evidence="8 9">
    <name type="scientific">Oryza rufipogon</name>
    <name type="common">Brownbeard rice</name>
    <name type="synonym">Asian wild rice</name>
    <dbReference type="NCBI Taxonomy" id="4529"/>
    <lineage>
        <taxon>Eukaryota</taxon>
        <taxon>Viridiplantae</taxon>
        <taxon>Streptophyta</taxon>
        <taxon>Embryophyta</taxon>
        <taxon>Tracheophyta</taxon>
        <taxon>Spermatophyta</taxon>
        <taxon>Magnoliopsida</taxon>
        <taxon>Liliopsida</taxon>
        <taxon>Poales</taxon>
        <taxon>Poaceae</taxon>
        <taxon>BOP clade</taxon>
        <taxon>Oryzoideae</taxon>
        <taxon>Oryzeae</taxon>
        <taxon>Oryzinae</taxon>
        <taxon>Oryza</taxon>
    </lineage>
</organism>
<keyword evidence="2" id="KW-0479">Metal-binding</keyword>
<dbReference type="CDD" id="cd15489">
    <property type="entry name" value="PHD_SF"/>
    <property type="match status" value="1"/>
</dbReference>
<dbReference type="InterPro" id="IPR000182">
    <property type="entry name" value="GNAT_dom"/>
</dbReference>
<dbReference type="Pfam" id="PF16135">
    <property type="entry name" value="TDBD"/>
    <property type="match status" value="2"/>
</dbReference>
<dbReference type="AlphaFoldDB" id="A0A0E0NTC9"/>
<reference evidence="8" key="2">
    <citation type="submission" date="2015-06" db="UniProtKB">
        <authorList>
            <consortium name="EnsemblPlants"/>
        </authorList>
    </citation>
    <scope>IDENTIFICATION</scope>
</reference>
<sequence>MKPPSPPPQQTAATTARGFEVTCVKDLLPLLQGVPVTYRFEKHNAKLEGTVAAGGYACACPAYAGCDYRGKVRSRFFRLPSRFFCAEREGVRIFFFGSSPSSSSSPAAWGAAAAQVLSALQFEKHAGVTSKNQNGHIFLRNGRSLYELFHKLREVPAEKFPEAFRMAAGVPMTVLAAAAAAAAEEAPRERGLGPGPVAAEQPPASATPRPRPTMEMLTEEEKAGLSLLGLRASGSRTEINSMDGIEGLATEAIGNAPSSDHAMLDAEEMGNAAAQRPRNSGLSTTTTVKVPVTARNNHAMPDANEVRNADGGRSATLAVKLEVTSGSDHAMSDAKELKNADYEQPRDSVLATTSAVKVRIGAANDHAMPDAEQTRNPVLEQPWDSSMLITAPVKVRVTETKYRPESILKDVRGLLSTGLLEGFRVTYKKNEVERIGRINGQGYSCGCSECGYRNIMNACEFEQHSGESSNNQNNHIFLDSGISLYMVIQGLKYTKLDMLGDVIGKVISLPPNMIQYEKWKASFQLEKDYFDDAPSDPCSTQSSQESNIALTDSLKDSTSNASSILNWSSFRRRSDRQFKRGGTETSTPIFSRSPEKEISDLSTSTSMKSEETPSENTAGLLTTDGIKHNSAGPVALRSTSSECDPINMTFPLSISVTVIQDPPPDHNVDSNSKDLGQPKVRDNTLHPMLFKEGGLPDYTLLTYKLKNGEYTPSQFEKHVGMGRRRQPYRSIYTSDGLTLHELALKLQDGLSSNVNIDELPTLTSGSGKEYSTTSRPIIVPLKRTLQERVLTVESCYMCRKPHTVLGVISVDMIVFCNQCERALHVKCYNNGLQKPKAPLKVLGEYTQFNFMCCEKCQLLRASLHEGLKKREDIAFLRRIRYNICWQLLNGTNMRSDVQHQVIEIFKDAFAETAPQDIDDIRNMVNSKDTTGEKDFRGIYCAVLTTSTFVVSAAILKVHTEEVAELVLIATHNECRKKGYFSLLLSLIEAHLKAWNVRLLTAPVDPEMAPIWSEKLGYTILSDEQKHSMLMAHPLVMFANLSLVQKSLA</sequence>
<evidence type="ECO:0000256" key="6">
    <source>
        <dbReference type="SAM" id="MobiDB-lite"/>
    </source>
</evidence>
<dbReference type="GO" id="GO:0000977">
    <property type="term" value="F:RNA polymerase II transcription regulatory region sequence-specific DNA binding"/>
    <property type="evidence" value="ECO:0007669"/>
    <property type="project" value="TreeGrafter"/>
</dbReference>
<evidence type="ECO:0000256" key="5">
    <source>
        <dbReference type="ARBA" id="ARBA00023242"/>
    </source>
</evidence>
<dbReference type="SMART" id="SM00249">
    <property type="entry name" value="PHD"/>
    <property type="match status" value="1"/>
</dbReference>
<dbReference type="InterPro" id="IPR001965">
    <property type="entry name" value="Znf_PHD"/>
</dbReference>
<evidence type="ECO:0000256" key="2">
    <source>
        <dbReference type="ARBA" id="ARBA00022723"/>
    </source>
</evidence>
<keyword evidence="4" id="KW-0862">Zinc</keyword>
<dbReference type="Gramene" id="ORUFI03G13250.4">
    <property type="protein sequence ID" value="ORUFI03G13250.4"/>
    <property type="gene ID" value="ORUFI03G13250"/>
</dbReference>
<keyword evidence="5" id="KW-0539">Nucleus</keyword>
<dbReference type="InterPro" id="IPR032308">
    <property type="entry name" value="TDBD"/>
</dbReference>
<dbReference type="PROSITE" id="PS51186">
    <property type="entry name" value="GNAT"/>
    <property type="match status" value="1"/>
</dbReference>
<dbReference type="PANTHER" id="PTHR47025">
    <property type="entry name" value="AUTOIMMUNE REGULATOR"/>
    <property type="match status" value="1"/>
</dbReference>
<proteinExistence type="predicted"/>
<protein>
    <recommendedName>
        <fullName evidence="7">N-acetyltransferase domain-containing protein</fullName>
    </recommendedName>
</protein>
<evidence type="ECO:0000256" key="4">
    <source>
        <dbReference type="ARBA" id="ARBA00022833"/>
    </source>
</evidence>
<dbReference type="GO" id="GO:0016747">
    <property type="term" value="F:acyltransferase activity, transferring groups other than amino-acyl groups"/>
    <property type="evidence" value="ECO:0007669"/>
    <property type="project" value="InterPro"/>
</dbReference>
<dbReference type="GO" id="GO:0003682">
    <property type="term" value="F:chromatin binding"/>
    <property type="evidence" value="ECO:0007669"/>
    <property type="project" value="TreeGrafter"/>
</dbReference>
<dbReference type="GO" id="GO:0008270">
    <property type="term" value="F:zinc ion binding"/>
    <property type="evidence" value="ECO:0007669"/>
    <property type="project" value="UniProtKB-KW"/>
</dbReference>
<keyword evidence="3" id="KW-0863">Zinc-finger</keyword>
<evidence type="ECO:0000313" key="8">
    <source>
        <dbReference type="EnsemblPlants" id="ORUFI03G13250.4"/>
    </source>
</evidence>